<reference evidence="2 3" key="1">
    <citation type="journal article" date="2017" name="Gigascience">
        <title>Genome sequence of the small brown planthopper, Laodelphax striatellus.</title>
        <authorList>
            <person name="Zhu J."/>
            <person name="Jiang F."/>
            <person name="Wang X."/>
            <person name="Yang P."/>
            <person name="Bao Y."/>
            <person name="Zhao W."/>
            <person name="Wang W."/>
            <person name="Lu H."/>
            <person name="Wang Q."/>
            <person name="Cui N."/>
            <person name="Li J."/>
            <person name="Chen X."/>
            <person name="Luo L."/>
            <person name="Yu J."/>
            <person name="Kang L."/>
            <person name="Cui F."/>
        </authorList>
    </citation>
    <scope>NUCLEOTIDE SEQUENCE [LARGE SCALE GENOMIC DNA]</scope>
    <source>
        <strain evidence="2">Lst14</strain>
    </source>
</reference>
<feature type="compositionally biased region" description="Acidic residues" evidence="1">
    <location>
        <begin position="40"/>
        <end position="49"/>
    </location>
</feature>
<feature type="region of interest" description="Disordered" evidence="1">
    <location>
        <begin position="40"/>
        <end position="110"/>
    </location>
</feature>
<keyword evidence="3" id="KW-1185">Reference proteome</keyword>
<dbReference type="EMBL" id="QKKF02035648">
    <property type="protein sequence ID" value="RZF32924.1"/>
    <property type="molecule type" value="Genomic_DNA"/>
</dbReference>
<dbReference type="Proteomes" id="UP000291343">
    <property type="component" value="Unassembled WGS sequence"/>
</dbReference>
<evidence type="ECO:0000313" key="2">
    <source>
        <dbReference type="EMBL" id="RZF32924.1"/>
    </source>
</evidence>
<organism evidence="2 3">
    <name type="scientific">Laodelphax striatellus</name>
    <name type="common">Small brown planthopper</name>
    <name type="synonym">Delphax striatella</name>
    <dbReference type="NCBI Taxonomy" id="195883"/>
    <lineage>
        <taxon>Eukaryota</taxon>
        <taxon>Metazoa</taxon>
        <taxon>Ecdysozoa</taxon>
        <taxon>Arthropoda</taxon>
        <taxon>Hexapoda</taxon>
        <taxon>Insecta</taxon>
        <taxon>Pterygota</taxon>
        <taxon>Neoptera</taxon>
        <taxon>Paraneoptera</taxon>
        <taxon>Hemiptera</taxon>
        <taxon>Auchenorrhyncha</taxon>
        <taxon>Fulgoroidea</taxon>
        <taxon>Delphacidae</taxon>
        <taxon>Criomorphinae</taxon>
        <taxon>Laodelphax</taxon>
    </lineage>
</organism>
<evidence type="ECO:0000256" key="1">
    <source>
        <dbReference type="SAM" id="MobiDB-lite"/>
    </source>
</evidence>
<accession>A0A482WHE1</accession>
<protein>
    <submittedName>
        <fullName evidence="2">Uncharacterized protein</fullName>
    </submittedName>
</protein>
<gene>
    <name evidence="2" type="ORF">LSTR_LSTR015379</name>
</gene>
<evidence type="ECO:0000313" key="3">
    <source>
        <dbReference type="Proteomes" id="UP000291343"/>
    </source>
</evidence>
<name>A0A482WHE1_LAOST</name>
<proteinExistence type="predicted"/>
<feature type="compositionally biased region" description="Basic residues" evidence="1">
    <location>
        <begin position="53"/>
        <end position="68"/>
    </location>
</feature>
<comment type="caution">
    <text evidence="2">The sequence shown here is derived from an EMBL/GenBank/DDBJ whole genome shotgun (WGS) entry which is preliminary data.</text>
</comment>
<dbReference type="AlphaFoldDB" id="A0A482WHE1"/>
<sequence>MTLQNVKNSKSESKGLTAVEQMFVEPERKVRNIVCYKLEEEEEEEEEEVGRERGRRKSVEKKDNKKRRMDMVEKMVTKKELDGVSNKNKEKWEKKEGEYVEKDEEKRRRR</sequence>
<feature type="compositionally biased region" description="Basic and acidic residues" evidence="1">
    <location>
        <begin position="69"/>
        <end position="110"/>
    </location>
</feature>
<dbReference type="InParanoid" id="A0A482WHE1"/>